<dbReference type="AlphaFoldDB" id="A0A5C8NZK7"/>
<sequence>MFPSEPDARRFDEMVRWIRSQFRVLEPVQACERLMAGTLPSRAAIITFDDGYRDNLEVATPILERHGVRAAFFIATGYMEGGAMFNDRVFEALRTTERRELDLAGLLTAEDKIAERPDEEGAVVVRLGEFSQRRSLAERLVLAIKHRPPEERLDAVRALEEQCGVQGSFDPMMSPEEVSALAKQGMAIGGHTRTHPILESVPDPVARDEIEGGRADLRALLRGEVDLFAYPNGRFGRDFSDRHREMVEDAGYRFAFTTDPGAATARSDPRMLPRFTPWDRSHIRFGVRALRNLSGD</sequence>
<dbReference type="Gene3D" id="3.20.20.370">
    <property type="entry name" value="Glycoside hydrolase/deacetylase"/>
    <property type="match status" value="1"/>
</dbReference>
<organism evidence="4 5">
    <name type="scientific">Zeimonas arvi</name>
    <dbReference type="NCBI Taxonomy" id="2498847"/>
    <lineage>
        <taxon>Bacteria</taxon>
        <taxon>Pseudomonadati</taxon>
        <taxon>Pseudomonadota</taxon>
        <taxon>Betaproteobacteria</taxon>
        <taxon>Burkholderiales</taxon>
        <taxon>Burkholderiaceae</taxon>
        <taxon>Zeimonas</taxon>
    </lineage>
</organism>
<name>A0A5C8NZK7_9BURK</name>
<dbReference type="OrthoDB" id="9814639at2"/>
<dbReference type="GO" id="GO:0005576">
    <property type="term" value="C:extracellular region"/>
    <property type="evidence" value="ECO:0007669"/>
    <property type="project" value="UniProtKB-SubCell"/>
</dbReference>
<reference evidence="4 5" key="1">
    <citation type="submission" date="2019-06" db="EMBL/GenBank/DDBJ databases">
        <title>Quisquiliibacterium sp. nov., isolated from a maize field.</title>
        <authorList>
            <person name="Lin S.-Y."/>
            <person name="Tsai C.-F."/>
            <person name="Young C.-C."/>
        </authorList>
    </citation>
    <scope>NUCLEOTIDE SEQUENCE [LARGE SCALE GENOMIC DNA]</scope>
    <source>
        <strain evidence="4 5">CC-CFT501</strain>
    </source>
</reference>
<dbReference type="InterPro" id="IPR051398">
    <property type="entry name" value="Polysacch_Deacetylase"/>
</dbReference>
<dbReference type="CDD" id="cd10918">
    <property type="entry name" value="CE4_NodB_like_5s_6s"/>
    <property type="match status" value="1"/>
</dbReference>
<accession>A0A5C8NZK7</accession>
<dbReference type="InterPro" id="IPR002509">
    <property type="entry name" value="NODB_dom"/>
</dbReference>
<dbReference type="GO" id="GO:0016810">
    <property type="term" value="F:hydrolase activity, acting on carbon-nitrogen (but not peptide) bonds"/>
    <property type="evidence" value="ECO:0007669"/>
    <property type="project" value="InterPro"/>
</dbReference>
<dbReference type="Proteomes" id="UP000321548">
    <property type="component" value="Unassembled WGS sequence"/>
</dbReference>
<dbReference type="InterPro" id="IPR011330">
    <property type="entry name" value="Glyco_hydro/deAcase_b/a-brl"/>
</dbReference>
<evidence type="ECO:0000313" key="5">
    <source>
        <dbReference type="Proteomes" id="UP000321548"/>
    </source>
</evidence>
<dbReference type="PROSITE" id="PS51677">
    <property type="entry name" value="NODB"/>
    <property type="match status" value="1"/>
</dbReference>
<evidence type="ECO:0000259" key="3">
    <source>
        <dbReference type="PROSITE" id="PS51677"/>
    </source>
</evidence>
<keyword evidence="5" id="KW-1185">Reference proteome</keyword>
<dbReference type="SUPFAM" id="SSF88713">
    <property type="entry name" value="Glycoside hydrolase/deacetylase"/>
    <property type="match status" value="1"/>
</dbReference>
<dbReference type="Pfam" id="PF01522">
    <property type="entry name" value="Polysacc_deac_1"/>
    <property type="match status" value="2"/>
</dbReference>
<dbReference type="PANTHER" id="PTHR34216:SF3">
    <property type="entry name" value="POLY-BETA-1,6-N-ACETYL-D-GLUCOSAMINE N-DEACETYLASE"/>
    <property type="match status" value="1"/>
</dbReference>
<evidence type="ECO:0000313" key="4">
    <source>
        <dbReference type="EMBL" id="TXL66435.1"/>
    </source>
</evidence>
<dbReference type="GO" id="GO:0005975">
    <property type="term" value="P:carbohydrate metabolic process"/>
    <property type="evidence" value="ECO:0007669"/>
    <property type="project" value="InterPro"/>
</dbReference>
<feature type="domain" description="NodB homology" evidence="3">
    <location>
        <begin position="42"/>
        <end position="296"/>
    </location>
</feature>
<comment type="subcellular location">
    <subcellularLocation>
        <location evidence="1">Secreted</location>
    </subcellularLocation>
</comment>
<keyword evidence="2" id="KW-0732">Signal</keyword>
<evidence type="ECO:0000256" key="2">
    <source>
        <dbReference type="ARBA" id="ARBA00022729"/>
    </source>
</evidence>
<dbReference type="PANTHER" id="PTHR34216">
    <property type="match status" value="1"/>
</dbReference>
<protein>
    <submittedName>
        <fullName evidence="4">Polysaccharide deacetylase family protein</fullName>
    </submittedName>
</protein>
<gene>
    <name evidence="4" type="ORF">FHP08_07710</name>
</gene>
<comment type="caution">
    <text evidence="4">The sequence shown here is derived from an EMBL/GenBank/DDBJ whole genome shotgun (WGS) entry which is preliminary data.</text>
</comment>
<evidence type="ECO:0000256" key="1">
    <source>
        <dbReference type="ARBA" id="ARBA00004613"/>
    </source>
</evidence>
<proteinExistence type="predicted"/>
<dbReference type="EMBL" id="VDUY01000003">
    <property type="protein sequence ID" value="TXL66435.1"/>
    <property type="molecule type" value="Genomic_DNA"/>
</dbReference>